<protein>
    <submittedName>
        <fullName evidence="3">Phage tail tape measure protein, TP901 family</fullName>
    </submittedName>
</protein>
<dbReference type="HOGENOM" id="CLU_253241_0_0_11"/>
<dbReference type="NCBIfam" id="TIGR01760">
    <property type="entry name" value="tape_meas_TP901"/>
    <property type="match status" value="1"/>
</dbReference>
<keyword evidence="4" id="KW-1185">Reference proteome</keyword>
<name>C6WC63_ACTMD</name>
<reference evidence="3 4" key="1">
    <citation type="journal article" date="2009" name="Stand. Genomic Sci.">
        <title>Complete genome sequence of Actinosynnema mirum type strain (101).</title>
        <authorList>
            <person name="Land M."/>
            <person name="Lapidus A."/>
            <person name="Mayilraj S."/>
            <person name="Chen F."/>
            <person name="Copeland A."/>
            <person name="Del Rio T.G."/>
            <person name="Nolan M."/>
            <person name="Lucas S."/>
            <person name="Tice H."/>
            <person name="Cheng J.F."/>
            <person name="Chertkov O."/>
            <person name="Bruce D."/>
            <person name="Goodwin L."/>
            <person name="Pitluck S."/>
            <person name="Rohde M."/>
            <person name="Goker M."/>
            <person name="Pati A."/>
            <person name="Ivanova N."/>
            <person name="Mavromatis K."/>
            <person name="Chen A."/>
            <person name="Palaniappan K."/>
            <person name="Hauser L."/>
            <person name="Chang Y.J."/>
            <person name="Jeffries C.C."/>
            <person name="Brettin T."/>
            <person name="Detter J.C."/>
            <person name="Han C."/>
            <person name="Chain P."/>
            <person name="Tindall B.J."/>
            <person name="Bristow J."/>
            <person name="Eisen J.A."/>
            <person name="Markowitz V."/>
            <person name="Hugenholtz P."/>
            <person name="Kyrpides N.C."/>
            <person name="Klenk H.P."/>
        </authorList>
    </citation>
    <scope>NUCLEOTIDE SEQUENCE [LARGE SCALE GENOMIC DNA]</scope>
    <source>
        <strain evidence="4">ATCC 29888 / DSM 43827 / JCM 3225 / NBRC 14064 / NCIMB 13271 / NRRL B-12336 / IMRU 3971 / 101</strain>
    </source>
</reference>
<organism evidence="3 4">
    <name type="scientific">Actinosynnema mirum (strain ATCC 29888 / DSM 43827 / JCM 3225 / NBRC 14064 / NCIMB 13271 / NRRL B-12336 / IMRU 3971 / 101)</name>
    <dbReference type="NCBI Taxonomy" id="446462"/>
    <lineage>
        <taxon>Bacteria</taxon>
        <taxon>Bacillati</taxon>
        <taxon>Actinomycetota</taxon>
        <taxon>Actinomycetes</taxon>
        <taxon>Pseudonocardiales</taxon>
        <taxon>Pseudonocardiaceae</taxon>
        <taxon>Actinosynnema</taxon>
    </lineage>
</organism>
<dbReference type="Proteomes" id="UP000002213">
    <property type="component" value="Chromosome"/>
</dbReference>
<evidence type="ECO:0000313" key="3">
    <source>
        <dbReference type="EMBL" id="ACU39451.1"/>
    </source>
</evidence>
<sequence>MAGGRIDIEVRADTSKVAGDLERGLRGAAGAANRLSAGLGLAAGTAGIAAGLKSIIEVGNEYAGNLNELMAVTQATGAEMAAAGRLAQDLGSDLTLPATSAADAASAMKELAKGGLDLDEAMTAARGTLQLAAAAQVDAAQAAEIQSDALNQFGLSADQASHVADVLANTANAASGEITDMAGALKYVGPVAKAVGADIDQVATAIGLIATQGIRGEQAGTSLRGMIASLAAPSKPAAKALGELGVEAFDTEGKFVGLRTVTEQLAAAKARMTEATFALNAATAFGNEGMTVASALASTGAQAFDEMAEAVGREGGAADVAAAKTEGLGGAIDGLQSQLESAGIGIYEAIDEPLEAVVRSLAEAIDEVGPQIARGLETAVAAGRLYGPGLAAAIRERGQVVVQAARDVLMPIARGSVGPVNTAINAGIKLFADFTAGLRHVVDAARPVAHGIGEIASASADGDGPVSALATAIGLLGDGVVAVTSLLGPAGEGVGGLLSGVASLPGPVLTAVASLVAYRVAVGALQRSEVGGGLRQFVGEIQAQRQQARESGEQIGLLSSTVAAYQASQLPAIATTRRFTDAVGELRGTAASAGRPIGVLSASVGALAERSPAVAAMRSTYRSTFDSISQSSERAGLAVGIASESLIRGVQSLPSRVSAAVQAVPTAVGVAAIATADRARQVISAVQAIPTGIGLAAVSMADRARSVVSAVQAIPTGVGLAAVATADRARQIVSAIQAIPTGIGVAAVNIADRARSIGSSIASGLDRVPDLAQRTVTALGTLGAAAGAATTALGRGLLSAANDLVGALGGPAGLAIAAASVGLSILAGRQQDAAQRAAQHEAATRSLAEALRDSNYAITENIRLQAAKTLQDRGASDLAKELQIPLSTLTDAYLGNSDALSQVNGVLDTYLAQVEGQGQLEGQVAGQNPLADKAFELRKILGELIPELGNNVSKQKDLDEALKNGRASMSEATETGRSLASALGVLSSNASSANDRARALRTALDALAGGQVDFQAAQARVYETLSRISEAFGQNIDKTQGWGQSLLNVDGSLNITTKNGRTLREMLSDLTGQSADLASAAYDLSISQGEGVSTALDKATAAAQKALDGFLDLADEFGITREQALILAESMGLIPRNVAVALSTPGDEKTKQELLLVKSMADQLPPDKPITVRTLSEEAKKKLEELGYKVQTTPNGVTITASTKSAEEKLNEFLNKPSTKTVTVIYTGGKPAPNGPMGVNHDGNIIKRFAEGGLHKLMPMSAGIAQIVPPNTWRVVGDRLVDDEAYIPINRSRRSQELLAYTASEMGYDLIRRWAVGGVASTTSSMPQSSSSSPMVAPQITNNISVRDNEDAYVTAQVVSSTVAFQARTRR</sequence>
<accession>C6WC63</accession>
<dbReference type="RefSeq" id="WP_015804336.1">
    <property type="nucleotide sequence ID" value="NC_013093.1"/>
</dbReference>
<dbReference type="STRING" id="446462.Amir_5635"/>
<dbReference type="PANTHER" id="PTHR37813:SF1">
    <property type="entry name" value="FELS-2 PROPHAGE PROTEIN"/>
    <property type="match status" value="1"/>
</dbReference>
<dbReference type="InterPro" id="IPR010090">
    <property type="entry name" value="Phage_tape_meas"/>
</dbReference>
<proteinExistence type="predicted"/>
<feature type="domain" description="Phage tail tape measure protein" evidence="2">
    <location>
        <begin position="86"/>
        <end position="286"/>
    </location>
</feature>
<evidence type="ECO:0000256" key="1">
    <source>
        <dbReference type="ARBA" id="ARBA00022612"/>
    </source>
</evidence>
<dbReference type="EMBL" id="CP001630">
    <property type="protein sequence ID" value="ACU39451.1"/>
    <property type="molecule type" value="Genomic_DNA"/>
</dbReference>
<dbReference type="KEGG" id="ami:Amir_5635"/>
<evidence type="ECO:0000259" key="2">
    <source>
        <dbReference type="Pfam" id="PF10145"/>
    </source>
</evidence>
<dbReference type="OrthoDB" id="3661713at2"/>
<dbReference type="Pfam" id="PF10145">
    <property type="entry name" value="PhageMin_Tail"/>
    <property type="match status" value="1"/>
</dbReference>
<dbReference type="eggNOG" id="COG5283">
    <property type="taxonomic scope" value="Bacteria"/>
</dbReference>
<evidence type="ECO:0000313" key="4">
    <source>
        <dbReference type="Proteomes" id="UP000002213"/>
    </source>
</evidence>
<keyword evidence="1" id="KW-1188">Viral release from host cell</keyword>
<dbReference type="PANTHER" id="PTHR37813">
    <property type="entry name" value="FELS-2 PROPHAGE PROTEIN"/>
    <property type="match status" value="1"/>
</dbReference>
<gene>
    <name evidence="3" type="ordered locus">Amir_5635</name>
</gene>